<dbReference type="Pfam" id="PF00593">
    <property type="entry name" value="TonB_dep_Rec_b-barrel"/>
    <property type="match status" value="1"/>
</dbReference>
<dbReference type="GO" id="GO:0044718">
    <property type="term" value="P:siderophore transmembrane transport"/>
    <property type="evidence" value="ECO:0007669"/>
    <property type="project" value="TreeGrafter"/>
</dbReference>
<keyword evidence="16" id="KW-0675">Receptor</keyword>
<keyword evidence="3 10" id="KW-0813">Transport</keyword>
<dbReference type="PROSITE" id="PS00430">
    <property type="entry name" value="TONB_DEPENDENT_REC_1"/>
    <property type="match status" value="1"/>
</dbReference>
<sequence length="678" mass="73702">MSRVSSTLFRASSLSLAIACAIPSLAYAATTTLSESAATTETAKKKAAHSSETMTVIATGNPRSSFDAPMMVTVIEGDSPLSQTASTSADMLRRVPGILISGTGRTNGQDVSLRGYNRNGVLTLVDGIRQGTDTGHINSTFLDPMLVKQIEIVRGPAAMLYGSGALGGVISYQTVDAADLLEPGHNTGYRVFGLGATGDHSLGMGASAFGKTDDLDGLISFGTRDVGNIRQSNGFNAPNDEAISNVLAKGTWTIDDNQSLSTNLRYYNNRAREPKNPQTPAASAGNLMTNRSTIQRDAQLSYTLHPQGQDWLDATATAYYSDVNIDTTTPSTGFEGREQKTHGAKLENRTRLFTDSAASHLLTYGTEAYRQEQTPGGATTSFPQAKINFASGWAQDEITLRDLPVTLLAGTRFDSYSASSQGNADVDADKWSSRGAVTVNPTDWLMVFGSYAQAFRAPTMGEIYNDSKHFSMGRFNNYWKPNPNLRPESNATQEFGFGLDFDGVLAGNDNLKFKASYFDTQAKDKIDMRVDTFTTTSININRAKIWGWDATMDYQTDWFSWNLAYNRTRGKNMDTGEFLDSSNPDTVTSALDIPIASTGFSAGWVATMVERNNIVTRSTKQQAGYGVNDFYISYKGRDQFKGVTTTAVLGNAFDKEYYSPQGIPQDGRNAKLFVSYQW</sequence>
<keyword evidence="4 10" id="KW-1134">Transmembrane beta strand</keyword>
<feature type="short sequence motif" description="TonB box" evidence="11">
    <location>
        <begin position="53"/>
        <end position="59"/>
    </location>
</feature>
<dbReference type="InterPro" id="IPR010949">
    <property type="entry name" value="TonB_Hb/transfer/lactofer_rcpt"/>
</dbReference>
<keyword evidence="9 10" id="KW-0998">Cell outer membrane</keyword>
<dbReference type="CDD" id="cd01347">
    <property type="entry name" value="ligand_gated_channel"/>
    <property type="match status" value="1"/>
</dbReference>
<comment type="subcellular location">
    <subcellularLocation>
        <location evidence="1 10">Cell outer membrane</location>
        <topology evidence="1 10">Multi-pass membrane protein</topology>
    </subcellularLocation>
</comment>
<dbReference type="InterPro" id="IPR036942">
    <property type="entry name" value="Beta-barrel_TonB_sf"/>
</dbReference>
<dbReference type="InterPro" id="IPR011276">
    <property type="entry name" value="TonB_haem/Hb_rcpt"/>
</dbReference>
<dbReference type="RefSeq" id="WP_289817822.1">
    <property type="nucleotide sequence ID" value="NZ_JAUEHU010000006.1"/>
</dbReference>
<dbReference type="PANTHER" id="PTHR30069">
    <property type="entry name" value="TONB-DEPENDENT OUTER MEMBRANE RECEPTOR"/>
    <property type="match status" value="1"/>
</dbReference>
<evidence type="ECO:0000256" key="9">
    <source>
        <dbReference type="ARBA" id="ARBA00023237"/>
    </source>
</evidence>
<dbReference type="SUPFAM" id="SSF56935">
    <property type="entry name" value="Porins"/>
    <property type="match status" value="1"/>
</dbReference>
<evidence type="ECO:0000256" key="12">
    <source>
        <dbReference type="RuleBase" id="RU003357"/>
    </source>
</evidence>
<dbReference type="AlphaFoldDB" id="A0AAW7JZZ9"/>
<accession>A0AAW7JZZ9</accession>
<comment type="similarity">
    <text evidence="2 10 12">Belongs to the TonB-dependent receptor family.</text>
</comment>
<feature type="domain" description="TonB-dependent receptor-like beta-barrel" evidence="14">
    <location>
        <begin position="253"/>
        <end position="644"/>
    </location>
</feature>
<dbReference type="InterPro" id="IPR010916">
    <property type="entry name" value="TonB_box_CS"/>
</dbReference>
<proteinExistence type="inferred from homology"/>
<dbReference type="PROSITE" id="PS52016">
    <property type="entry name" value="TONB_DEPENDENT_REC_3"/>
    <property type="match status" value="1"/>
</dbReference>
<comment type="caution">
    <text evidence="16">The sequence shown here is derived from an EMBL/GenBank/DDBJ whole genome shotgun (WGS) entry which is preliminary data.</text>
</comment>
<dbReference type="InterPro" id="IPR037066">
    <property type="entry name" value="Plug_dom_sf"/>
</dbReference>
<reference evidence="16" key="1">
    <citation type="submission" date="2023-06" db="EMBL/GenBank/DDBJ databases">
        <authorList>
            <person name="Polev D.E."/>
            <person name="Saitova A.T."/>
            <person name="Bogumilchik E.A."/>
            <person name="Kokorina G.I."/>
            <person name="Voskresenskaia E.A."/>
        </authorList>
    </citation>
    <scope>NUCLEOTIDE SEQUENCE</scope>
    <source>
        <strain evidence="16">2145 StPb PI</strain>
    </source>
</reference>
<evidence type="ECO:0000256" key="7">
    <source>
        <dbReference type="ARBA" id="ARBA00023077"/>
    </source>
</evidence>
<feature type="domain" description="TonB-dependent receptor plug" evidence="15">
    <location>
        <begin position="67"/>
        <end position="169"/>
    </location>
</feature>
<evidence type="ECO:0000256" key="13">
    <source>
        <dbReference type="SAM" id="SignalP"/>
    </source>
</evidence>
<dbReference type="Gene3D" id="2.40.170.20">
    <property type="entry name" value="TonB-dependent receptor, beta-barrel domain"/>
    <property type="match status" value="1"/>
</dbReference>
<evidence type="ECO:0000256" key="11">
    <source>
        <dbReference type="PROSITE-ProRule" id="PRU10143"/>
    </source>
</evidence>
<evidence type="ECO:0000256" key="3">
    <source>
        <dbReference type="ARBA" id="ARBA00022448"/>
    </source>
</evidence>
<feature type="signal peptide" evidence="13">
    <location>
        <begin position="1"/>
        <end position="28"/>
    </location>
</feature>
<evidence type="ECO:0000313" key="17">
    <source>
        <dbReference type="Proteomes" id="UP001167864"/>
    </source>
</evidence>
<dbReference type="GO" id="GO:0015232">
    <property type="term" value="F:heme transmembrane transporter activity"/>
    <property type="evidence" value="ECO:0007669"/>
    <property type="project" value="InterPro"/>
</dbReference>
<evidence type="ECO:0000259" key="14">
    <source>
        <dbReference type="Pfam" id="PF00593"/>
    </source>
</evidence>
<dbReference type="InterPro" id="IPR000531">
    <property type="entry name" value="Beta-barrel_TonB"/>
</dbReference>
<protein>
    <submittedName>
        <fullName evidence="16">TonB-dependent hemoglobin/transferrin/lactoferrin family receptor</fullName>
    </submittedName>
</protein>
<evidence type="ECO:0000256" key="5">
    <source>
        <dbReference type="ARBA" id="ARBA00022692"/>
    </source>
</evidence>
<evidence type="ECO:0000313" key="16">
    <source>
        <dbReference type="EMBL" id="MDN0087281.1"/>
    </source>
</evidence>
<name>A0AAW7JZZ9_9GAMM</name>
<dbReference type="Pfam" id="PF07715">
    <property type="entry name" value="Plug"/>
    <property type="match status" value="1"/>
</dbReference>
<keyword evidence="6 13" id="KW-0732">Signal</keyword>
<dbReference type="PANTHER" id="PTHR30069:SF41">
    <property type="entry name" value="HEME_HEMOPEXIN UTILIZATION PROTEIN C"/>
    <property type="match status" value="1"/>
</dbReference>
<gene>
    <name evidence="16" type="ORF">QVN42_07710</name>
</gene>
<dbReference type="GO" id="GO:0009279">
    <property type="term" value="C:cell outer membrane"/>
    <property type="evidence" value="ECO:0007669"/>
    <property type="project" value="UniProtKB-SubCell"/>
</dbReference>
<organism evidence="16 17">
    <name type="scientific">Yersinia nurmii</name>
    <dbReference type="NCBI Taxonomy" id="685706"/>
    <lineage>
        <taxon>Bacteria</taxon>
        <taxon>Pseudomonadati</taxon>
        <taxon>Pseudomonadota</taxon>
        <taxon>Gammaproteobacteria</taxon>
        <taxon>Enterobacterales</taxon>
        <taxon>Yersiniaceae</taxon>
        <taxon>Yersinia</taxon>
    </lineage>
</organism>
<evidence type="ECO:0000256" key="10">
    <source>
        <dbReference type="PROSITE-ProRule" id="PRU01360"/>
    </source>
</evidence>
<dbReference type="InterPro" id="IPR012910">
    <property type="entry name" value="Plug_dom"/>
</dbReference>
<evidence type="ECO:0000256" key="4">
    <source>
        <dbReference type="ARBA" id="ARBA00022452"/>
    </source>
</evidence>
<evidence type="ECO:0000256" key="8">
    <source>
        <dbReference type="ARBA" id="ARBA00023136"/>
    </source>
</evidence>
<dbReference type="Proteomes" id="UP001167864">
    <property type="component" value="Unassembled WGS sequence"/>
</dbReference>
<dbReference type="Gene3D" id="2.170.130.10">
    <property type="entry name" value="TonB-dependent receptor, plug domain"/>
    <property type="match status" value="1"/>
</dbReference>
<feature type="chain" id="PRO_5043622454" evidence="13">
    <location>
        <begin position="29"/>
        <end position="678"/>
    </location>
</feature>
<dbReference type="NCBIfam" id="TIGR01785">
    <property type="entry name" value="TonB-hemin"/>
    <property type="match status" value="1"/>
</dbReference>
<keyword evidence="5 10" id="KW-0812">Transmembrane</keyword>
<evidence type="ECO:0000259" key="15">
    <source>
        <dbReference type="Pfam" id="PF07715"/>
    </source>
</evidence>
<evidence type="ECO:0000256" key="6">
    <source>
        <dbReference type="ARBA" id="ARBA00022729"/>
    </source>
</evidence>
<dbReference type="GO" id="GO:0015344">
    <property type="term" value="F:siderophore uptake transmembrane transporter activity"/>
    <property type="evidence" value="ECO:0007669"/>
    <property type="project" value="TreeGrafter"/>
</dbReference>
<keyword evidence="7 11" id="KW-0798">TonB box</keyword>
<dbReference type="EMBL" id="JAUEHU010000006">
    <property type="protein sequence ID" value="MDN0087281.1"/>
    <property type="molecule type" value="Genomic_DNA"/>
</dbReference>
<keyword evidence="8 10" id="KW-0472">Membrane</keyword>
<evidence type="ECO:0000256" key="1">
    <source>
        <dbReference type="ARBA" id="ARBA00004571"/>
    </source>
</evidence>
<dbReference type="InterPro" id="IPR039426">
    <property type="entry name" value="TonB-dep_rcpt-like"/>
</dbReference>
<dbReference type="NCBIfam" id="TIGR01786">
    <property type="entry name" value="TonB-hemlactrns"/>
    <property type="match status" value="1"/>
</dbReference>
<evidence type="ECO:0000256" key="2">
    <source>
        <dbReference type="ARBA" id="ARBA00009810"/>
    </source>
</evidence>